<keyword evidence="2" id="KW-0472">Membrane</keyword>
<evidence type="ECO:0000313" key="3">
    <source>
        <dbReference type="EMBL" id="QHU30383.1"/>
    </source>
</evidence>
<feature type="transmembrane region" description="Helical" evidence="2">
    <location>
        <begin position="14"/>
        <end position="32"/>
    </location>
</feature>
<feature type="transmembrane region" description="Helical" evidence="2">
    <location>
        <begin position="38"/>
        <end position="66"/>
    </location>
</feature>
<keyword evidence="2" id="KW-1133">Transmembrane helix</keyword>
<proteinExistence type="predicted"/>
<dbReference type="EMBL" id="MN740506">
    <property type="protein sequence ID" value="QHU30383.1"/>
    <property type="molecule type" value="Genomic_DNA"/>
</dbReference>
<keyword evidence="2" id="KW-0812">Transmembrane</keyword>
<protein>
    <submittedName>
        <fullName evidence="3">Uncharacterized protein</fullName>
    </submittedName>
</protein>
<name>A0A6C0LIM2_9ZZZZ</name>
<sequence>MKFNMKSLLKDKNVLRVVSLIAILNMLGYLIIRDLDAVAFFAIVGFLATYFSKNMIVVLLIAMVATNMLTMSRTFKLLQEGFKGKGGEHKGTAKVTDPAVESASEEEDEEMGTGRPGKLDKAATVEETYDNLDQVLSSDKIEAMAKRTHDLASQQQNLHKQLKTLTPAIKDSMAMLETIGGAGGMEKMIGQIGSMMDRFAPLMGGKK</sequence>
<evidence type="ECO:0000256" key="2">
    <source>
        <dbReference type="SAM" id="Phobius"/>
    </source>
</evidence>
<evidence type="ECO:0000256" key="1">
    <source>
        <dbReference type="SAM" id="MobiDB-lite"/>
    </source>
</evidence>
<feature type="region of interest" description="Disordered" evidence="1">
    <location>
        <begin position="84"/>
        <end position="118"/>
    </location>
</feature>
<accession>A0A6C0LIM2</accession>
<dbReference type="AlphaFoldDB" id="A0A6C0LIM2"/>
<organism evidence="3">
    <name type="scientific">viral metagenome</name>
    <dbReference type="NCBI Taxonomy" id="1070528"/>
    <lineage>
        <taxon>unclassified sequences</taxon>
        <taxon>metagenomes</taxon>
        <taxon>organismal metagenomes</taxon>
    </lineage>
</organism>
<reference evidence="3" key="1">
    <citation type="journal article" date="2020" name="Nature">
        <title>Giant virus diversity and host interactions through global metagenomics.</title>
        <authorList>
            <person name="Schulz F."/>
            <person name="Roux S."/>
            <person name="Paez-Espino D."/>
            <person name="Jungbluth S."/>
            <person name="Walsh D.A."/>
            <person name="Denef V.J."/>
            <person name="McMahon K.D."/>
            <person name="Konstantinidis K.T."/>
            <person name="Eloe-Fadrosh E.A."/>
            <person name="Kyrpides N.C."/>
            <person name="Woyke T."/>
        </authorList>
    </citation>
    <scope>NUCLEOTIDE SEQUENCE</scope>
    <source>
        <strain evidence="3">GVMAG-M-3300027833-11</strain>
    </source>
</reference>